<evidence type="ECO:0000313" key="3">
    <source>
        <dbReference type="Proteomes" id="UP001315686"/>
    </source>
</evidence>
<protein>
    <submittedName>
        <fullName evidence="2">Uncharacterized protein</fullName>
    </submittedName>
</protein>
<keyword evidence="3" id="KW-1185">Reference proteome</keyword>
<organism evidence="2 3">
    <name type="scientific">Harenicola maris</name>
    <dbReference type="NCBI Taxonomy" id="2841044"/>
    <lineage>
        <taxon>Bacteria</taxon>
        <taxon>Pseudomonadati</taxon>
        <taxon>Pseudomonadota</taxon>
        <taxon>Alphaproteobacteria</taxon>
        <taxon>Rhodobacterales</taxon>
        <taxon>Paracoccaceae</taxon>
        <taxon>Harenicola</taxon>
    </lineage>
</organism>
<dbReference type="EMBL" id="JADQAZ010000001">
    <property type="protein sequence ID" value="MBT0956360.1"/>
    <property type="molecule type" value="Genomic_DNA"/>
</dbReference>
<accession>A0AAP2CMM0</accession>
<keyword evidence="1" id="KW-0812">Transmembrane</keyword>
<reference evidence="2 3" key="1">
    <citation type="journal article" date="2021" name="Arch. Microbiol.">
        <title>Harenicola maris gen. nov., sp. nov. isolated from the Sea of Japan shallow sediments.</title>
        <authorList>
            <person name="Romanenko L.A."/>
            <person name="Kurilenko V.V."/>
            <person name="Chernysheva N.Y."/>
            <person name="Tekutyeva L.A."/>
            <person name="Velansky P.V."/>
            <person name="Svetashev V.I."/>
            <person name="Isaeva M.P."/>
        </authorList>
    </citation>
    <scope>NUCLEOTIDE SEQUENCE [LARGE SCALE GENOMIC DNA]</scope>
    <source>
        <strain evidence="2 3">KMM 3653</strain>
    </source>
</reference>
<dbReference type="RefSeq" id="WP_327792564.1">
    <property type="nucleotide sequence ID" value="NZ_JADQAZ010000001.1"/>
</dbReference>
<name>A0AAP2CMM0_9RHOB</name>
<comment type="caution">
    <text evidence="2">The sequence shown here is derived from an EMBL/GenBank/DDBJ whole genome shotgun (WGS) entry which is preliminary data.</text>
</comment>
<feature type="transmembrane region" description="Helical" evidence="1">
    <location>
        <begin position="44"/>
        <end position="64"/>
    </location>
</feature>
<feature type="transmembrane region" description="Helical" evidence="1">
    <location>
        <begin position="71"/>
        <end position="90"/>
    </location>
</feature>
<gene>
    <name evidence="2" type="ORF">IV417_03085</name>
</gene>
<sequence length="97" mass="9918">MLLSFIIAALAGALTPVVEPHLGKLLAKALEGVLPEGEGLEPRELRVIAFALMLILASVVLALLGVDSSLFWAALGGGLGVCALRIIAVFREGGEGA</sequence>
<keyword evidence="1" id="KW-1133">Transmembrane helix</keyword>
<proteinExistence type="predicted"/>
<keyword evidence="1" id="KW-0472">Membrane</keyword>
<evidence type="ECO:0000313" key="2">
    <source>
        <dbReference type="EMBL" id="MBT0956360.1"/>
    </source>
</evidence>
<dbReference type="AlphaFoldDB" id="A0AAP2CMM0"/>
<evidence type="ECO:0000256" key="1">
    <source>
        <dbReference type="SAM" id="Phobius"/>
    </source>
</evidence>
<dbReference type="Proteomes" id="UP001315686">
    <property type="component" value="Unassembled WGS sequence"/>
</dbReference>